<proteinExistence type="predicted"/>
<dbReference type="EMBL" id="JADKMA010000041">
    <property type="protein sequence ID" value="MBO8192128.1"/>
    <property type="molecule type" value="Genomic_DNA"/>
</dbReference>
<sequence>MGSLCSADTVPRSARAGPAARSVVRHDLRRSAAARTLRYRTGDVVVVSGLPGGGKSTLIRTAVPAHGDVVRIDSQDTRERWERRMPRWLPYGVYRPLVRLAHYAGLRAALGSGASVVVHDCGTQSWVRRWLARDAVRRGRSLHLLLLDVSPRDALAGQTARGRSVSGYAFRRHLRAVRRLRSAAEAGRLPAGCASSVLLDRGAAQALRSVLFERLPPSVPMEVSTYVRPVPAPARVPTAPAPAPVASVPPARAGPRTPTVPPPGRGDGTAEGDTCDRAPDVTGVSGRPPG</sequence>
<evidence type="ECO:0000256" key="1">
    <source>
        <dbReference type="SAM" id="MobiDB-lite"/>
    </source>
</evidence>
<evidence type="ECO:0000313" key="3">
    <source>
        <dbReference type="Proteomes" id="UP001519064"/>
    </source>
</evidence>
<keyword evidence="3" id="KW-1185">Reference proteome</keyword>
<organism evidence="2 3">
    <name type="scientific">Streptomyces oryzae</name>
    <dbReference type="NCBI Taxonomy" id="1434886"/>
    <lineage>
        <taxon>Bacteria</taxon>
        <taxon>Bacillati</taxon>
        <taxon>Actinomycetota</taxon>
        <taxon>Actinomycetes</taxon>
        <taxon>Kitasatosporales</taxon>
        <taxon>Streptomycetaceae</taxon>
        <taxon>Streptomyces</taxon>
    </lineage>
</organism>
<feature type="compositionally biased region" description="Low complexity" evidence="1">
    <location>
        <begin position="244"/>
        <end position="257"/>
    </location>
</feature>
<evidence type="ECO:0000313" key="2">
    <source>
        <dbReference type="EMBL" id="MBO8192128.1"/>
    </source>
</evidence>
<feature type="region of interest" description="Disordered" evidence="1">
    <location>
        <begin position="1"/>
        <end position="21"/>
    </location>
</feature>
<reference evidence="2 3" key="1">
    <citation type="submission" date="2020-11" db="EMBL/GenBank/DDBJ databases">
        <title>Streptomyces spirodelae sp. nov., isolated from duckweed.</title>
        <authorList>
            <person name="Saimee Y."/>
            <person name="Duangmal K."/>
        </authorList>
    </citation>
    <scope>NUCLEOTIDE SEQUENCE [LARGE SCALE GENOMIC DNA]</scope>
    <source>
        <strain evidence="2 3">S16-07</strain>
    </source>
</reference>
<feature type="compositionally biased region" description="Low complexity" evidence="1">
    <location>
        <begin position="10"/>
        <end position="21"/>
    </location>
</feature>
<dbReference type="Pfam" id="PF13671">
    <property type="entry name" value="AAA_33"/>
    <property type="match status" value="1"/>
</dbReference>
<feature type="region of interest" description="Disordered" evidence="1">
    <location>
        <begin position="238"/>
        <end position="290"/>
    </location>
</feature>
<comment type="caution">
    <text evidence="2">The sequence shown here is derived from an EMBL/GenBank/DDBJ whole genome shotgun (WGS) entry which is preliminary data.</text>
</comment>
<protein>
    <submittedName>
        <fullName evidence="2">AAA family ATPase</fullName>
    </submittedName>
</protein>
<dbReference type="Proteomes" id="UP001519064">
    <property type="component" value="Unassembled WGS sequence"/>
</dbReference>
<gene>
    <name evidence="2" type="ORF">ITI46_10685</name>
</gene>
<name>A0ABS3X9T6_9ACTN</name>
<accession>A0ABS3X9T6</accession>
<dbReference type="InterPro" id="IPR027417">
    <property type="entry name" value="P-loop_NTPase"/>
</dbReference>
<dbReference type="SUPFAM" id="SSF52540">
    <property type="entry name" value="P-loop containing nucleoside triphosphate hydrolases"/>
    <property type="match status" value="1"/>
</dbReference>
<dbReference type="Gene3D" id="3.40.50.300">
    <property type="entry name" value="P-loop containing nucleotide triphosphate hydrolases"/>
    <property type="match status" value="1"/>
</dbReference>